<name>A0A6C0M1M4_9ZZZZ</name>
<keyword evidence="2" id="KW-0804">Transcription</keyword>
<dbReference type="GO" id="GO:0005666">
    <property type="term" value="C:RNA polymerase III complex"/>
    <property type="evidence" value="ECO:0007669"/>
    <property type="project" value="TreeGrafter"/>
</dbReference>
<dbReference type="InterPro" id="IPR006110">
    <property type="entry name" value="Pol_omega/Rpo6/RPB6"/>
</dbReference>
<dbReference type="PANTHER" id="PTHR47227:SF5">
    <property type="entry name" value="DNA-DIRECTED RNA POLYMERASES I, II, AND III SUBUNIT RPABC2"/>
    <property type="match status" value="1"/>
</dbReference>
<feature type="compositionally biased region" description="Low complexity" evidence="3">
    <location>
        <begin position="30"/>
        <end position="44"/>
    </location>
</feature>
<dbReference type="SUPFAM" id="SSF63562">
    <property type="entry name" value="RPB6/omega subunit-like"/>
    <property type="match status" value="1"/>
</dbReference>
<dbReference type="PANTHER" id="PTHR47227">
    <property type="entry name" value="DNA-DIRECTED RNA POLYMERASE SUBUNIT K"/>
    <property type="match status" value="1"/>
</dbReference>
<reference evidence="4" key="1">
    <citation type="journal article" date="2020" name="Nature">
        <title>Giant virus diversity and host interactions through global metagenomics.</title>
        <authorList>
            <person name="Schulz F."/>
            <person name="Roux S."/>
            <person name="Paez-Espino D."/>
            <person name="Jungbluth S."/>
            <person name="Walsh D.A."/>
            <person name="Denef V.J."/>
            <person name="McMahon K.D."/>
            <person name="Konstantinidis K.T."/>
            <person name="Eloe-Fadrosh E.A."/>
            <person name="Kyrpides N.C."/>
            <person name="Woyke T."/>
        </authorList>
    </citation>
    <scope>NUCLEOTIDE SEQUENCE</scope>
    <source>
        <strain evidence="4">GVMAG-S-1035085-51</strain>
    </source>
</reference>
<evidence type="ECO:0008006" key="5">
    <source>
        <dbReference type="Google" id="ProtNLM"/>
    </source>
</evidence>
<dbReference type="GO" id="GO:0003899">
    <property type="term" value="F:DNA-directed RNA polymerase activity"/>
    <property type="evidence" value="ECO:0007669"/>
    <property type="project" value="InterPro"/>
</dbReference>
<dbReference type="Gene3D" id="3.90.940.10">
    <property type="match status" value="1"/>
</dbReference>
<accession>A0A6C0M1M4</accession>
<dbReference type="GO" id="GO:0042797">
    <property type="term" value="P:tRNA transcription by RNA polymerase III"/>
    <property type="evidence" value="ECO:0007669"/>
    <property type="project" value="TreeGrafter"/>
</dbReference>
<evidence type="ECO:0000256" key="1">
    <source>
        <dbReference type="ARBA" id="ARBA00022478"/>
    </source>
</evidence>
<organism evidence="4">
    <name type="scientific">viral metagenome</name>
    <dbReference type="NCBI Taxonomy" id="1070528"/>
    <lineage>
        <taxon>unclassified sequences</taxon>
        <taxon>metagenomes</taxon>
        <taxon>organismal metagenomes</taxon>
    </lineage>
</organism>
<evidence type="ECO:0000256" key="2">
    <source>
        <dbReference type="ARBA" id="ARBA00023163"/>
    </source>
</evidence>
<evidence type="ECO:0000313" key="4">
    <source>
        <dbReference type="EMBL" id="QHU35911.1"/>
    </source>
</evidence>
<protein>
    <recommendedName>
        <fullName evidence="5">DNA-directed RNA polymerase</fullName>
    </recommendedName>
</protein>
<proteinExistence type="predicted"/>
<feature type="region of interest" description="Disordered" evidence="3">
    <location>
        <begin position="1"/>
        <end position="78"/>
    </location>
</feature>
<dbReference type="GO" id="GO:0005665">
    <property type="term" value="C:RNA polymerase II, core complex"/>
    <property type="evidence" value="ECO:0007669"/>
    <property type="project" value="TreeGrafter"/>
</dbReference>
<dbReference type="Pfam" id="PF01192">
    <property type="entry name" value="RNA_pol_Rpb6"/>
    <property type="match status" value="1"/>
</dbReference>
<keyword evidence="1" id="KW-0240">DNA-directed RNA polymerase</keyword>
<feature type="compositionally biased region" description="Acidic residues" evidence="3">
    <location>
        <begin position="17"/>
        <end position="29"/>
    </location>
</feature>
<feature type="compositionally biased region" description="Acidic residues" evidence="3">
    <location>
        <begin position="45"/>
        <end position="72"/>
    </location>
</feature>
<dbReference type="InterPro" id="IPR036161">
    <property type="entry name" value="RPB6/omega-like_sf"/>
</dbReference>
<dbReference type="GO" id="GO:0005736">
    <property type="term" value="C:RNA polymerase I complex"/>
    <property type="evidence" value="ECO:0007669"/>
    <property type="project" value="TreeGrafter"/>
</dbReference>
<dbReference type="GO" id="GO:0006360">
    <property type="term" value="P:transcription by RNA polymerase I"/>
    <property type="evidence" value="ECO:0007669"/>
    <property type="project" value="TreeGrafter"/>
</dbReference>
<evidence type="ECO:0000256" key="3">
    <source>
        <dbReference type="SAM" id="MobiDB-lite"/>
    </source>
</evidence>
<dbReference type="GO" id="GO:0006366">
    <property type="term" value="P:transcription by RNA polymerase II"/>
    <property type="evidence" value="ECO:0007669"/>
    <property type="project" value="TreeGrafter"/>
</dbReference>
<dbReference type="SMART" id="SM01409">
    <property type="entry name" value="RNA_pol_Rpb6"/>
    <property type="match status" value="1"/>
</dbReference>
<dbReference type="AlphaFoldDB" id="A0A6C0M1M4"/>
<dbReference type="EMBL" id="MN740615">
    <property type="protein sequence ID" value="QHU35911.1"/>
    <property type="molecule type" value="Genomic_DNA"/>
</dbReference>
<sequence>MPKVSKISGKPVKKIEDFEEDTEKLEDSDILSSSSISDVESVPSEVEEVEEIEEVISSEEEEGYIETESEAETDLKEGDYKLEEECDYVLDEHLIVPDSTPKERLERSTKPALSYYERVLVLSVRAKQISVGAKVYIAGVEEKSPLEIAQLELEQGLIPFIIKRPFPDNTYEKWKLAELSIE</sequence>
<dbReference type="GO" id="GO:0003677">
    <property type="term" value="F:DNA binding"/>
    <property type="evidence" value="ECO:0007669"/>
    <property type="project" value="InterPro"/>
</dbReference>